<protein>
    <submittedName>
        <fullName evidence="1">Chloride channel C</fullName>
    </submittedName>
</protein>
<name>A0A4Y1QP08_PRUDU</name>
<evidence type="ECO:0000313" key="1">
    <source>
        <dbReference type="EMBL" id="BBG93551.1"/>
    </source>
</evidence>
<proteinExistence type="predicted"/>
<reference evidence="1" key="1">
    <citation type="journal article" date="2019" name="Science">
        <title>Mutation of a bHLH transcription factor allowed almond domestication.</title>
        <authorList>
            <person name="Sanchez-Perez R."/>
            <person name="Pavan S."/>
            <person name="Mazzeo R."/>
            <person name="Moldovan C."/>
            <person name="Aiese Cigliano R."/>
            <person name="Del Cueto J."/>
            <person name="Ricciardi F."/>
            <person name="Lotti C."/>
            <person name="Ricciardi L."/>
            <person name="Dicenta F."/>
            <person name="Lopez-Marques R.L."/>
            <person name="Lindberg Moller B."/>
        </authorList>
    </citation>
    <scope>NUCLEOTIDE SEQUENCE</scope>
</reference>
<dbReference type="AlphaFoldDB" id="A0A4Y1QP08"/>
<accession>A0A4Y1QP08</accession>
<organism evidence="1">
    <name type="scientific">Prunus dulcis</name>
    <name type="common">Almond</name>
    <name type="synonym">Amygdalus dulcis</name>
    <dbReference type="NCBI Taxonomy" id="3755"/>
    <lineage>
        <taxon>Eukaryota</taxon>
        <taxon>Viridiplantae</taxon>
        <taxon>Streptophyta</taxon>
        <taxon>Embryophyta</taxon>
        <taxon>Tracheophyta</taxon>
        <taxon>Spermatophyta</taxon>
        <taxon>Magnoliopsida</taxon>
        <taxon>eudicotyledons</taxon>
        <taxon>Gunneridae</taxon>
        <taxon>Pentapetalae</taxon>
        <taxon>rosids</taxon>
        <taxon>fabids</taxon>
        <taxon>Rosales</taxon>
        <taxon>Rosaceae</taxon>
        <taxon>Amygdaloideae</taxon>
        <taxon>Amygdaleae</taxon>
        <taxon>Prunus</taxon>
    </lineage>
</organism>
<dbReference type="EMBL" id="AP019297">
    <property type="protein sequence ID" value="BBG93551.1"/>
    <property type="molecule type" value="Genomic_DNA"/>
</dbReference>
<sequence>MIMQIPKKVLHNPALVSLLIVGDWVSLYKSLTSLDENLMYFLLPLRLFLVKLWTIGGGFSKNIGCLAGLFWPLFWIYYLTGPDPNSTLEFGPDPVRVRHLANVGHKRLFTLLLQTTI</sequence>
<gene>
    <name evidence="1" type="ORF">Prudu_001598</name>
</gene>